<dbReference type="InterPro" id="IPR008978">
    <property type="entry name" value="HSP20-like_chaperone"/>
</dbReference>
<evidence type="ECO:0000313" key="5">
    <source>
        <dbReference type="Proteomes" id="UP000184550"/>
    </source>
</evidence>
<dbReference type="AlphaFoldDB" id="A0A7Z9C084"/>
<sequence length="194" mass="21741">MTVKRNPVQSPDRNSSGNANRLTEIIMILENLNIGRFFSNLYQRIQPFTNRSTAINSPLTLWVAQEGTTPIRDVKMQETATNILLKVSIPSLKPENLQIQVTSETVFLSGEQIEQVTVLGYCDFTYPAQQFQSLIPLPYPVHPETVTAILHKNVLVLTLPKQQPGSSCHQGIVVRCSPTLHQLSQALEINYENS</sequence>
<feature type="domain" description="SHSP" evidence="3">
    <location>
        <begin position="62"/>
        <end position="177"/>
    </location>
</feature>
<dbReference type="EMBL" id="CZCU02000153">
    <property type="protein sequence ID" value="VXD22696.1"/>
    <property type="molecule type" value="Genomic_DNA"/>
</dbReference>
<dbReference type="Pfam" id="PF00011">
    <property type="entry name" value="HSP20"/>
    <property type="match status" value="1"/>
</dbReference>
<keyword evidence="5" id="KW-1185">Reference proteome</keyword>
<reference evidence="4" key="1">
    <citation type="submission" date="2019-10" db="EMBL/GenBank/DDBJ databases">
        <authorList>
            <consortium name="Genoscope - CEA"/>
            <person name="William W."/>
        </authorList>
    </citation>
    <scope>NUCLEOTIDE SEQUENCE [LARGE SCALE GENOMIC DNA]</scope>
    <source>
        <strain evidence="4">BBR_PRJEB10992</strain>
    </source>
</reference>
<evidence type="ECO:0000256" key="1">
    <source>
        <dbReference type="PROSITE-ProRule" id="PRU00285"/>
    </source>
</evidence>
<dbReference type="OrthoDB" id="456927at2"/>
<name>A0A7Z9C084_9CYAN</name>
<dbReference type="Gene3D" id="2.60.40.790">
    <property type="match status" value="1"/>
</dbReference>
<dbReference type="CDD" id="cd06464">
    <property type="entry name" value="ACD_sHsps-like"/>
    <property type="match status" value="1"/>
</dbReference>
<dbReference type="SUPFAM" id="SSF49764">
    <property type="entry name" value="HSP20-like chaperones"/>
    <property type="match status" value="1"/>
</dbReference>
<organism evidence="4 5">
    <name type="scientific">Planktothrix serta PCC 8927</name>
    <dbReference type="NCBI Taxonomy" id="671068"/>
    <lineage>
        <taxon>Bacteria</taxon>
        <taxon>Bacillati</taxon>
        <taxon>Cyanobacteriota</taxon>
        <taxon>Cyanophyceae</taxon>
        <taxon>Oscillatoriophycideae</taxon>
        <taxon>Oscillatoriales</taxon>
        <taxon>Microcoleaceae</taxon>
        <taxon>Planktothrix</taxon>
    </lineage>
</organism>
<dbReference type="PROSITE" id="PS01031">
    <property type="entry name" value="SHSP"/>
    <property type="match status" value="1"/>
</dbReference>
<dbReference type="InterPro" id="IPR002068">
    <property type="entry name" value="A-crystallin/Hsp20_dom"/>
</dbReference>
<proteinExistence type="inferred from homology"/>
<dbReference type="Proteomes" id="UP000184550">
    <property type="component" value="Unassembled WGS sequence"/>
</dbReference>
<comment type="caution">
    <text evidence="4">The sequence shown here is derived from an EMBL/GenBank/DDBJ whole genome shotgun (WGS) entry which is preliminary data.</text>
</comment>
<evidence type="ECO:0000313" key="4">
    <source>
        <dbReference type="EMBL" id="VXD22696.1"/>
    </source>
</evidence>
<evidence type="ECO:0000259" key="3">
    <source>
        <dbReference type="PROSITE" id="PS01031"/>
    </source>
</evidence>
<comment type="similarity">
    <text evidence="1 2">Belongs to the small heat shock protein (HSP20) family.</text>
</comment>
<evidence type="ECO:0000256" key="2">
    <source>
        <dbReference type="RuleBase" id="RU003616"/>
    </source>
</evidence>
<gene>
    <name evidence="4" type="ORF">PL8927_760006</name>
</gene>
<accession>A0A7Z9C084</accession>
<protein>
    <recommendedName>
        <fullName evidence="3">SHSP domain-containing protein</fullName>
    </recommendedName>
</protein>